<dbReference type="InterPro" id="IPR014327">
    <property type="entry name" value="RNA_pol_sigma70_bacteroid"/>
</dbReference>
<proteinExistence type="inferred from homology"/>
<reference evidence="7 8" key="1">
    <citation type="submission" date="2016-11" db="EMBL/GenBank/DDBJ databases">
        <authorList>
            <person name="Jaros S."/>
            <person name="Januszkiewicz K."/>
            <person name="Wedrychowicz H."/>
        </authorList>
    </citation>
    <scope>NUCLEOTIDE SEQUENCE [LARGE SCALE GENOMIC DNA]</scope>
    <source>
        <strain evidence="7 8">DSM 27406</strain>
    </source>
</reference>
<dbReference type="InterPro" id="IPR013324">
    <property type="entry name" value="RNA_pol_sigma_r3/r4-like"/>
</dbReference>
<dbReference type="CDD" id="cd06171">
    <property type="entry name" value="Sigma70_r4"/>
    <property type="match status" value="1"/>
</dbReference>
<dbReference type="InterPro" id="IPR014284">
    <property type="entry name" value="RNA_pol_sigma-70_dom"/>
</dbReference>
<evidence type="ECO:0000259" key="5">
    <source>
        <dbReference type="Pfam" id="PF04542"/>
    </source>
</evidence>
<evidence type="ECO:0000256" key="1">
    <source>
        <dbReference type="ARBA" id="ARBA00010641"/>
    </source>
</evidence>
<dbReference type="Gene3D" id="1.10.1740.10">
    <property type="match status" value="1"/>
</dbReference>
<feature type="domain" description="RNA polymerase sigma-70 region 2" evidence="5">
    <location>
        <begin position="15"/>
        <end position="82"/>
    </location>
</feature>
<keyword evidence="2" id="KW-0805">Transcription regulation</keyword>
<evidence type="ECO:0000259" key="6">
    <source>
        <dbReference type="Pfam" id="PF08281"/>
    </source>
</evidence>
<dbReference type="PANTHER" id="PTHR43133">
    <property type="entry name" value="RNA POLYMERASE ECF-TYPE SIGMA FACTO"/>
    <property type="match status" value="1"/>
</dbReference>
<name>A0A1M7J3P4_9BACT</name>
<dbReference type="Pfam" id="PF08281">
    <property type="entry name" value="Sigma70_r4_2"/>
    <property type="match status" value="1"/>
</dbReference>
<organism evidence="7 8">
    <name type="scientific">Chitinophaga jiangningensis</name>
    <dbReference type="NCBI Taxonomy" id="1419482"/>
    <lineage>
        <taxon>Bacteria</taxon>
        <taxon>Pseudomonadati</taxon>
        <taxon>Bacteroidota</taxon>
        <taxon>Chitinophagia</taxon>
        <taxon>Chitinophagales</taxon>
        <taxon>Chitinophagaceae</taxon>
        <taxon>Chitinophaga</taxon>
    </lineage>
</organism>
<dbReference type="AlphaFoldDB" id="A0A1M7J3P4"/>
<evidence type="ECO:0000313" key="8">
    <source>
        <dbReference type="Proteomes" id="UP000184420"/>
    </source>
</evidence>
<dbReference type="InterPro" id="IPR013325">
    <property type="entry name" value="RNA_pol_sigma_r2"/>
</dbReference>
<dbReference type="PANTHER" id="PTHR43133:SF46">
    <property type="entry name" value="RNA POLYMERASE SIGMA-70 FACTOR ECF SUBFAMILY"/>
    <property type="match status" value="1"/>
</dbReference>
<accession>A0A1M7J3P4</accession>
<feature type="domain" description="RNA polymerase sigma factor 70 region 4 type 2" evidence="6">
    <location>
        <begin position="110"/>
        <end position="162"/>
    </location>
</feature>
<dbReference type="NCBIfam" id="TIGR02937">
    <property type="entry name" value="sigma70-ECF"/>
    <property type="match status" value="1"/>
</dbReference>
<evidence type="ECO:0000256" key="2">
    <source>
        <dbReference type="ARBA" id="ARBA00023015"/>
    </source>
</evidence>
<dbReference type="NCBIfam" id="TIGR02985">
    <property type="entry name" value="Sig70_bacteroi1"/>
    <property type="match status" value="1"/>
</dbReference>
<dbReference type="SUPFAM" id="SSF88659">
    <property type="entry name" value="Sigma3 and sigma4 domains of RNA polymerase sigma factors"/>
    <property type="match status" value="1"/>
</dbReference>
<dbReference type="InterPro" id="IPR036388">
    <property type="entry name" value="WH-like_DNA-bd_sf"/>
</dbReference>
<dbReference type="RefSeq" id="WP_073085123.1">
    <property type="nucleotide sequence ID" value="NZ_FRBL01000008.1"/>
</dbReference>
<sequence>MYQPNSIEPASFEELFRSHYSILCATAYFVLKDEDAAKDMVQDFFMYCWDKRNIIQITQNFRSYATRAVRNASLNYLKKNGKVVFNDPSDSMDQAPDLVDDRELEEQRHAALWAAIGRLPEQRRRIFLMSNRDELSYNDVAGKLNISVNTVKTQIKLAYQFLRKECEWMFIYILFLIFFK</sequence>
<dbReference type="InterPro" id="IPR039425">
    <property type="entry name" value="RNA_pol_sigma-70-like"/>
</dbReference>
<dbReference type="Proteomes" id="UP000184420">
    <property type="component" value="Unassembled WGS sequence"/>
</dbReference>
<gene>
    <name evidence="7" type="ORF">SAMN05444266_108209</name>
</gene>
<dbReference type="Pfam" id="PF04542">
    <property type="entry name" value="Sigma70_r2"/>
    <property type="match status" value="1"/>
</dbReference>
<keyword evidence="8" id="KW-1185">Reference proteome</keyword>
<dbReference type="InterPro" id="IPR013249">
    <property type="entry name" value="RNA_pol_sigma70_r4_t2"/>
</dbReference>
<dbReference type="InterPro" id="IPR007627">
    <property type="entry name" value="RNA_pol_sigma70_r2"/>
</dbReference>
<evidence type="ECO:0000256" key="3">
    <source>
        <dbReference type="ARBA" id="ARBA00023082"/>
    </source>
</evidence>
<dbReference type="GO" id="GO:0016987">
    <property type="term" value="F:sigma factor activity"/>
    <property type="evidence" value="ECO:0007669"/>
    <property type="project" value="UniProtKB-KW"/>
</dbReference>
<keyword evidence="3" id="KW-0731">Sigma factor</keyword>
<dbReference type="OrthoDB" id="9772248at2"/>
<protein>
    <submittedName>
        <fullName evidence="7">RNA polymerase sigma-70 factor, ECF subfamily</fullName>
    </submittedName>
</protein>
<dbReference type="SUPFAM" id="SSF88946">
    <property type="entry name" value="Sigma2 domain of RNA polymerase sigma factors"/>
    <property type="match status" value="1"/>
</dbReference>
<dbReference type="STRING" id="1419482.SAMN05444266_108209"/>
<comment type="similarity">
    <text evidence="1">Belongs to the sigma-70 factor family. ECF subfamily.</text>
</comment>
<dbReference type="EMBL" id="FRBL01000008">
    <property type="protein sequence ID" value="SHM47598.1"/>
    <property type="molecule type" value="Genomic_DNA"/>
</dbReference>
<dbReference type="GO" id="GO:0003677">
    <property type="term" value="F:DNA binding"/>
    <property type="evidence" value="ECO:0007669"/>
    <property type="project" value="InterPro"/>
</dbReference>
<evidence type="ECO:0000313" key="7">
    <source>
        <dbReference type="EMBL" id="SHM47598.1"/>
    </source>
</evidence>
<dbReference type="Gene3D" id="1.10.10.10">
    <property type="entry name" value="Winged helix-like DNA-binding domain superfamily/Winged helix DNA-binding domain"/>
    <property type="match status" value="1"/>
</dbReference>
<keyword evidence="4" id="KW-0804">Transcription</keyword>
<evidence type="ECO:0000256" key="4">
    <source>
        <dbReference type="ARBA" id="ARBA00023163"/>
    </source>
</evidence>
<dbReference type="GO" id="GO:0006352">
    <property type="term" value="P:DNA-templated transcription initiation"/>
    <property type="evidence" value="ECO:0007669"/>
    <property type="project" value="InterPro"/>
</dbReference>